<dbReference type="EMBL" id="JAOQAV010000058">
    <property type="protein sequence ID" value="KAJ4179418.1"/>
    <property type="molecule type" value="Genomic_DNA"/>
</dbReference>
<name>A0A9W8QV31_9HYPO</name>
<evidence type="ECO:0000256" key="3">
    <source>
        <dbReference type="ARBA" id="ARBA00023125"/>
    </source>
</evidence>
<dbReference type="AlphaFoldDB" id="A0A9W8QV31"/>
<dbReference type="SMART" id="SM00906">
    <property type="entry name" value="Fungal_trans"/>
    <property type="match status" value="1"/>
</dbReference>
<proteinExistence type="predicted"/>
<keyword evidence="8" id="KW-1185">Reference proteome</keyword>
<organism evidence="7 8">
    <name type="scientific">Fusarium falciforme</name>
    <dbReference type="NCBI Taxonomy" id="195108"/>
    <lineage>
        <taxon>Eukaryota</taxon>
        <taxon>Fungi</taxon>
        <taxon>Dikarya</taxon>
        <taxon>Ascomycota</taxon>
        <taxon>Pezizomycotina</taxon>
        <taxon>Sordariomycetes</taxon>
        <taxon>Hypocreomycetidae</taxon>
        <taxon>Hypocreales</taxon>
        <taxon>Nectriaceae</taxon>
        <taxon>Fusarium</taxon>
        <taxon>Fusarium solani species complex</taxon>
    </lineage>
</organism>
<evidence type="ECO:0000256" key="4">
    <source>
        <dbReference type="ARBA" id="ARBA00023163"/>
    </source>
</evidence>
<evidence type="ECO:0000256" key="5">
    <source>
        <dbReference type="ARBA" id="ARBA00023242"/>
    </source>
</evidence>
<reference evidence="7" key="1">
    <citation type="submission" date="2022-09" db="EMBL/GenBank/DDBJ databases">
        <title>Fusarium specimens isolated from Avocado Roots.</title>
        <authorList>
            <person name="Stajich J."/>
            <person name="Roper C."/>
            <person name="Heimlech-Rivalta G."/>
        </authorList>
    </citation>
    <scope>NUCLEOTIDE SEQUENCE</scope>
    <source>
        <strain evidence="7">A02</strain>
    </source>
</reference>
<dbReference type="GO" id="GO:0006351">
    <property type="term" value="P:DNA-templated transcription"/>
    <property type="evidence" value="ECO:0007669"/>
    <property type="project" value="InterPro"/>
</dbReference>
<evidence type="ECO:0000313" key="8">
    <source>
        <dbReference type="Proteomes" id="UP001152087"/>
    </source>
</evidence>
<keyword evidence="1" id="KW-0862">Zinc</keyword>
<dbReference type="PANTHER" id="PTHR47171:SF5">
    <property type="entry name" value="ZN(II)2CYS6 TRANSCRIPTION FACTOR (EUROFUNG)"/>
    <property type="match status" value="1"/>
</dbReference>
<evidence type="ECO:0000256" key="2">
    <source>
        <dbReference type="ARBA" id="ARBA00023015"/>
    </source>
</evidence>
<dbReference type="InterPro" id="IPR052073">
    <property type="entry name" value="Amide_Lactam_Regulators"/>
</dbReference>
<dbReference type="Proteomes" id="UP001152087">
    <property type="component" value="Unassembled WGS sequence"/>
</dbReference>
<dbReference type="CDD" id="cd12148">
    <property type="entry name" value="fungal_TF_MHR"/>
    <property type="match status" value="1"/>
</dbReference>
<keyword evidence="2" id="KW-0805">Transcription regulation</keyword>
<dbReference type="GO" id="GO:0008270">
    <property type="term" value="F:zinc ion binding"/>
    <property type="evidence" value="ECO:0007669"/>
    <property type="project" value="InterPro"/>
</dbReference>
<keyword evidence="3" id="KW-0238">DNA-binding</keyword>
<keyword evidence="4" id="KW-0804">Transcription</keyword>
<gene>
    <name evidence="7" type="ORF">NW755_012503</name>
</gene>
<evidence type="ECO:0000259" key="6">
    <source>
        <dbReference type="SMART" id="SM00906"/>
    </source>
</evidence>
<dbReference type="PANTHER" id="PTHR47171">
    <property type="entry name" value="FARA-RELATED"/>
    <property type="match status" value="1"/>
</dbReference>
<evidence type="ECO:0000313" key="7">
    <source>
        <dbReference type="EMBL" id="KAJ4179418.1"/>
    </source>
</evidence>
<accession>A0A9W8QV31</accession>
<dbReference type="GO" id="GO:0003677">
    <property type="term" value="F:DNA binding"/>
    <property type="evidence" value="ECO:0007669"/>
    <property type="project" value="UniProtKB-KW"/>
</dbReference>
<dbReference type="Pfam" id="PF04082">
    <property type="entry name" value="Fungal_trans"/>
    <property type="match status" value="1"/>
</dbReference>
<keyword evidence="5" id="KW-0539">Nucleus</keyword>
<comment type="caution">
    <text evidence="7">The sequence shown here is derived from an EMBL/GenBank/DDBJ whole genome shotgun (WGS) entry which is preliminary data.</text>
</comment>
<evidence type="ECO:0000256" key="1">
    <source>
        <dbReference type="ARBA" id="ARBA00022833"/>
    </source>
</evidence>
<sequence length="412" mass="46448">MGHSTRLDANSDLFNKASTSFDEDTQSDRTSMVLSSYLLHYWFGNPTSYRDAHWWLAAAIRSAQCMGYHRSTKDSQMPPQERLRWKRIWWCLYIRDRQTSLSTGTPMVINDLDHDVEELVMDDLSDETPETARYIISQMELNKTAARLYFLHCSPSRLPLSREASVRQTAMEDIQMTLQSCYYFINLLQRLQRQSNRGGDTKPILDAALQVFGLVEDSLLVSALFSAMIAVAADGSMSPPRSDKLLCKIRPGLLALKQFESVYNLARWIRNFFMDILNRSEPHTGDKTAQAQELIEPRRAQDGQPITPESVAQAPAENTIAATPIPAEQPNYSTPSLNVENSSFLFGHDAREDECHHPELARVGGFWPASLVTGIFSGSHNSDVMDFPQPDSLQYQAMHFLADLGIASSDCV</sequence>
<dbReference type="InterPro" id="IPR007219">
    <property type="entry name" value="XnlR_reg_dom"/>
</dbReference>
<protein>
    <recommendedName>
        <fullName evidence="6">Xylanolytic transcriptional activator regulatory domain-containing protein</fullName>
    </recommendedName>
</protein>
<feature type="domain" description="Xylanolytic transcriptional activator regulatory" evidence="6">
    <location>
        <begin position="52"/>
        <end position="125"/>
    </location>
</feature>